<dbReference type="RefSeq" id="WP_215232671.1">
    <property type="nucleotide sequence ID" value="NZ_CAJRAU010000002.1"/>
</dbReference>
<evidence type="ECO:0000313" key="2">
    <source>
        <dbReference type="Proteomes" id="UP000679725"/>
    </source>
</evidence>
<reference evidence="1 2" key="1">
    <citation type="submission" date="2021-04" db="EMBL/GenBank/DDBJ databases">
        <authorList>
            <person name="Rodrigo-Torres L."/>
            <person name="Arahal R. D."/>
            <person name="Lucena T."/>
        </authorList>
    </citation>
    <scope>NUCLEOTIDE SEQUENCE [LARGE SCALE GENOMIC DNA]</scope>
    <source>
        <strain evidence="1 2">CECT 9623</strain>
    </source>
</reference>
<protein>
    <submittedName>
        <fullName evidence="1">Uncharacterized protein</fullName>
    </submittedName>
</protein>
<comment type="caution">
    <text evidence="1">The sequence shown here is derived from an EMBL/GenBank/DDBJ whole genome shotgun (WGS) entry which is preliminary data.</text>
</comment>
<dbReference type="EMBL" id="CAJRAU010000002">
    <property type="protein sequence ID" value="CAG5068524.1"/>
    <property type="molecule type" value="Genomic_DNA"/>
</dbReference>
<name>A0ABN7R5E8_9BACT</name>
<keyword evidence="2" id="KW-1185">Reference proteome</keyword>
<evidence type="ECO:0000313" key="1">
    <source>
        <dbReference type="EMBL" id="CAG5068524.1"/>
    </source>
</evidence>
<dbReference type="InterPro" id="IPR043519">
    <property type="entry name" value="NT_sf"/>
</dbReference>
<proteinExistence type="predicted"/>
<dbReference type="SUPFAM" id="SSF81301">
    <property type="entry name" value="Nucleotidyltransferase"/>
    <property type="match status" value="1"/>
</dbReference>
<accession>A0ABN7R5E8</accession>
<gene>
    <name evidence="1" type="ORF">DYBT9623_01255</name>
</gene>
<dbReference type="Gene3D" id="3.30.460.10">
    <property type="entry name" value="Beta Polymerase, domain 2"/>
    <property type="match status" value="1"/>
</dbReference>
<sequence length="86" mass="9952">MIQIVPYRPHWPIQFKQIATLLKDATHAWDTRAAKAYEVIKINLAKHFPDDVNAYYEIKDPVFDVLMAGAEIWASSVRWSHAQSDL</sequence>
<organism evidence="1 2">
    <name type="scientific">Dyadobacter linearis</name>
    <dbReference type="NCBI Taxonomy" id="2823330"/>
    <lineage>
        <taxon>Bacteria</taxon>
        <taxon>Pseudomonadati</taxon>
        <taxon>Bacteroidota</taxon>
        <taxon>Cytophagia</taxon>
        <taxon>Cytophagales</taxon>
        <taxon>Spirosomataceae</taxon>
        <taxon>Dyadobacter</taxon>
    </lineage>
</organism>
<dbReference type="Proteomes" id="UP000679725">
    <property type="component" value="Unassembled WGS sequence"/>
</dbReference>